<evidence type="ECO:0000256" key="2">
    <source>
        <dbReference type="ARBA" id="ARBA00006275"/>
    </source>
</evidence>
<evidence type="ECO:0000256" key="5">
    <source>
        <dbReference type="ARBA" id="ARBA00023237"/>
    </source>
</evidence>
<comment type="similarity">
    <text evidence="2">Belongs to the SusD family.</text>
</comment>
<feature type="domain" description="RagB/SusD" evidence="6">
    <location>
        <begin position="337"/>
        <end position="433"/>
    </location>
</feature>
<dbReference type="Gene3D" id="1.25.40.390">
    <property type="match status" value="1"/>
</dbReference>
<dbReference type="AlphaFoldDB" id="A0A1W1ZZG5"/>
<gene>
    <name evidence="8" type="ORF">SAMN04488101_101195</name>
</gene>
<accession>A0A1W1ZZG5</accession>
<keyword evidence="4" id="KW-0472">Membrane</keyword>
<proteinExistence type="inferred from homology"/>
<dbReference type="PROSITE" id="PS51257">
    <property type="entry name" value="PROKAR_LIPOPROTEIN"/>
    <property type="match status" value="1"/>
</dbReference>
<reference evidence="8 9" key="1">
    <citation type="submission" date="2017-04" db="EMBL/GenBank/DDBJ databases">
        <authorList>
            <person name="Afonso C.L."/>
            <person name="Miller P.J."/>
            <person name="Scott M.A."/>
            <person name="Spackman E."/>
            <person name="Goraichik I."/>
            <person name="Dimitrov K.M."/>
            <person name="Suarez D.L."/>
            <person name="Swayne D.E."/>
        </authorList>
    </citation>
    <scope>NUCLEOTIDE SEQUENCE [LARGE SCALE GENOMIC DNA]</scope>
    <source>
        <strain evidence="8 9">DSM 19625</strain>
    </source>
</reference>
<evidence type="ECO:0000256" key="3">
    <source>
        <dbReference type="ARBA" id="ARBA00022729"/>
    </source>
</evidence>
<dbReference type="Pfam" id="PF14322">
    <property type="entry name" value="SusD-like_3"/>
    <property type="match status" value="1"/>
</dbReference>
<evidence type="ECO:0000313" key="9">
    <source>
        <dbReference type="Proteomes" id="UP000192678"/>
    </source>
</evidence>
<keyword evidence="3" id="KW-0732">Signal</keyword>
<feature type="domain" description="SusD-like N-terminal" evidence="7">
    <location>
        <begin position="42"/>
        <end position="225"/>
    </location>
</feature>
<evidence type="ECO:0000256" key="4">
    <source>
        <dbReference type="ARBA" id="ARBA00023136"/>
    </source>
</evidence>
<dbReference type="Pfam" id="PF07980">
    <property type="entry name" value="SusD_RagB"/>
    <property type="match status" value="2"/>
</dbReference>
<name>A0A1W1ZZG5_9SPHI</name>
<keyword evidence="5" id="KW-0998">Cell outer membrane</keyword>
<dbReference type="InterPro" id="IPR033985">
    <property type="entry name" value="SusD-like_N"/>
</dbReference>
<dbReference type="Proteomes" id="UP000192678">
    <property type="component" value="Unassembled WGS sequence"/>
</dbReference>
<protein>
    <submittedName>
        <fullName evidence="8">Starch-binding associating with outer membrane</fullName>
    </submittedName>
</protein>
<keyword evidence="9" id="KW-1185">Reference proteome</keyword>
<feature type="domain" description="RagB/SusD" evidence="6">
    <location>
        <begin position="526"/>
        <end position="618"/>
    </location>
</feature>
<evidence type="ECO:0000259" key="7">
    <source>
        <dbReference type="Pfam" id="PF14322"/>
    </source>
</evidence>
<dbReference type="OrthoDB" id="5694214at2"/>
<dbReference type="RefSeq" id="WP_084286793.1">
    <property type="nucleotide sequence ID" value="NZ_FWYB01000001.1"/>
</dbReference>
<dbReference type="EMBL" id="FWYB01000001">
    <property type="protein sequence ID" value="SMC53879.1"/>
    <property type="molecule type" value="Genomic_DNA"/>
</dbReference>
<sequence>MNNITKIAIIAVVTLSTLSTSCKKLLETKPSDFLSPVNYYKTADDLQNALNGVYDILGTKSMFKTDMLYAFNAQTDEETFNLWLSSGGLAHCFYEYSSSTPEIGAFWGTLYAGISRANTLLDNIDKPSMNEERRKVIKGEALFLRAYYYFVLAANFGDVPLITKPTTSVTNVDIARTPLKLVYAQILSDMTQAEALLSTQTVTKLGYSGKATKTAAQGMLARICLQMAGQPLNDKAKYQDAKAWSYKVITSGEHILNPDYSNIFIKLARDEYDVKESIWEVEFWGNGTGGLDETNQATGNFIGILCFDESVGYSAARVNVTKKLFDAYEVINPAVVATIRPTLDLRRDWNCANYNYGSTTTAKYAAVTNPWLMNAGKWRREYEITAPKAKTNGMNVTMLRYSDILLMYAEAANELNGGPTDSAYKAINLVRQRGYGKLLNGNVLKSVTVNNVGVNYDTAPTVTFSGGGATVQATATAVINATTKKITAINIITRGQFYQSAPTITISGGNGTGATATATISSMNDADVELGMGKEEFFDLIVNERMRELCFEGHRRLDLIRWGLFVTMMKDFNAYAKTNGGSSTAYRASGNITGRNIFMPIPSNDLTLNKLLTQNPGW</sequence>
<dbReference type="STRING" id="475255.SAMN04488101_101195"/>
<evidence type="ECO:0000313" key="8">
    <source>
        <dbReference type="EMBL" id="SMC53879.1"/>
    </source>
</evidence>
<dbReference type="SUPFAM" id="SSF48452">
    <property type="entry name" value="TPR-like"/>
    <property type="match status" value="1"/>
</dbReference>
<organism evidence="8 9">
    <name type="scientific">Pedobacter nyackensis</name>
    <dbReference type="NCBI Taxonomy" id="475255"/>
    <lineage>
        <taxon>Bacteria</taxon>
        <taxon>Pseudomonadati</taxon>
        <taxon>Bacteroidota</taxon>
        <taxon>Sphingobacteriia</taxon>
        <taxon>Sphingobacteriales</taxon>
        <taxon>Sphingobacteriaceae</taxon>
        <taxon>Pedobacter</taxon>
    </lineage>
</organism>
<evidence type="ECO:0000256" key="1">
    <source>
        <dbReference type="ARBA" id="ARBA00004442"/>
    </source>
</evidence>
<dbReference type="InterPro" id="IPR011990">
    <property type="entry name" value="TPR-like_helical_dom_sf"/>
</dbReference>
<dbReference type="InterPro" id="IPR012944">
    <property type="entry name" value="SusD_RagB_dom"/>
</dbReference>
<dbReference type="GO" id="GO:0009279">
    <property type="term" value="C:cell outer membrane"/>
    <property type="evidence" value="ECO:0007669"/>
    <property type="project" value="UniProtKB-SubCell"/>
</dbReference>
<comment type="subcellular location">
    <subcellularLocation>
        <location evidence="1">Cell outer membrane</location>
    </subcellularLocation>
</comment>
<evidence type="ECO:0000259" key="6">
    <source>
        <dbReference type="Pfam" id="PF07980"/>
    </source>
</evidence>